<dbReference type="AlphaFoldDB" id="A0AAW8DKH2"/>
<dbReference type="InterPro" id="IPR036188">
    <property type="entry name" value="FAD/NAD-bd_sf"/>
</dbReference>
<dbReference type="EMBL" id="JAUSTF010000006">
    <property type="protein sequence ID" value="MDQ0181625.1"/>
    <property type="molecule type" value="Genomic_DNA"/>
</dbReference>
<feature type="domain" description="FAD-binding" evidence="1">
    <location>
        <begin position="5"/>
        <end position="314"/>
    </location>
</feature>
<dbReference type="SUPFAM" id="SSF51905">
    <property type="entry name" value="FAD/NAD(P)-binding domain"/>
    <property type="match status" value="1"/>
</dbReference>
<dbReference type="InterPro" id="IPR051704">
    <property type="entry name" value="FAD_aromatic-hydroxylase"/>
</dbReference>
<dbReference type="PANTHER" id="PTHR46865:SF2">
    <property type="entry name" value="MONOOXYGENASE"/>
    <property type="match status" value="1"/>
</dbReference>
<dbReference type="InterPro" id="IPR002938">
    <property type="entry name" value="FAD-bd"/>
</dbReference>
<dbReference type="Gene3D" id="3.50.50.60">
    <property type="entry name" value="FAD/NAD(P)-binding domain"/>
    <property type="match status" value="1"/>
</dbReference>
<name>A0AAW8DKH2_9MICC</name>
<dbReference type="Pfam" id="PF01494">
    <property type="entry name" value="FAD_binding_3"/>
    <property type="match status" value="1"/>
</dbReference>
<dbReference type="GO" id="GO:0071949">
    <property type="term" value="F:FAD binding"/>
    <property type="evidence" value="ECO:0007669"/>
    <property type="project" value="InterPro"/>
</dbReference>
<evidence type="ECO:0000313" key="4">
    <source>
        <dbReference type="Proteomes" id="UP001230951"/>
    </source>
</evidence>
<evidence type="ECO:0000313" key="3">
    <source>
        <dbReference type="EMBL" id="MDQ0181625.1"/>
    </source>
</evidence>
<organism evidence="2 5">
    <name type="scientific">Arthrobacter bambusae</name>
    <dbReference type="NCBI Taxonomy" id="1338426"/>
    <lineage>
        <taxon>Bacteria</taxon>
        <taxon>Bacillati</taxon>
        <taxon>Actinomycetota</taxon>
        <taxon>Actinomycetes</taxon>
        <taxon>Micrococcales</taxon>
        <taxon>Micrococcaceae</taxon>
        <taxon>Arthrobacter</taxon>
    </lineage>
</organism>
<dbReference type="RefSeq" id="WP_306962319.1">
    <property type="nucleotide sequence ID" value="NZ_JAUSRG010000008.1"/>
</dbReference>
<comment type="caution">
    <text evidence="2">The sequence shown here is derived from an EMBL/GenBank/DDBJ whole genome shotgun (WGS) entry which is preliminary data.</text>
</comment>
<protein>
    <submittedName>
        <fullName evidence="2">2-polyprenyl-6-methoxyphenol hydroxylase-like FAD-dependent oxidoreductase</fullName>
    </submittedName>
</protein>
<dbReference type="EMBL" id="JAUSRG010000008">
    <property type="protein sequence ID" value="MDP9906014.1"/>
    <property type="molecule type" value="Genomic_DNA"/>
</dbReference>
<dbReference type="Proteomes" id="UP001242995">
    <property type="component" value="Unassembled WGS sequence"/>
</dbReference>
<evidence type="ECO:0000313" key="5">
    <source>
        <dbReference type="Proteomes" id="UP001242995"/>
    </source>
</evidence>
<keyword evidence="4" id="KW-1185">Reference proteome</keyword>
<dbReference type="Proteomes" id="UP001230951">
    <property type="component" value="Unassembled WGS sequence"/>
</dbReference>
<evidence type="ECO:0000313" key="2">
    <source>
        <dbReference type="EMBL" id="MDP9906014.1"/>
    </source>
</evidence>
<dbReference type="PANTHER" id="PTHR46865">
    <property type="entry name" value="OXIDOREDUCTASE-RELATED"/>
    <property type="match status" value="1"/>
</dbReference>
<reference evidence="2 4" key="1">
    <citation type="submission" date="2023-07" db="EMBL/GenBank/DDBJ databases">
        <title>Sorghum-associated microbial communities from plants grown in Nebraska, USA.</title>
        <authorList>
            <person name="Schachtman D."/>
        </authorList>
    </citation>
    <scope>NUCLEOTIDE SEQUENCE</scope>
    <source>
        <strain evidence="2">DS1006</strain>
        <strain evidence="3 4">DS1016</strain>
    </source>
</reference>
<dbReference type="Gene3D" id="3.30.9.10">
    <property type="entry name" value="D-Amino Acid Oxidase, subunit A, domain 2"/>
    <property type="match status" value="1"/>
</dbReference>
<dbReference type="PRINTS" id="PR00420">
    <property type="entry name" value="RNGMNOXGNASE"/>
</dbReference>
<evidence type="ECO:0000259" key="1">
    <source>
        <dbReference type="Pfam" id="PF01494"/>
    </source>
</evidence>
<proteinExistence type="predicted"/>
<accession>A0AAW8DKH2</accession>
<gene>
    <name evidence="2" type="ORF">J2S90_002985</name>
    <name evidence="3" type="ORF">J2S93_003063</name>
</gene>
<sequence>MVDRSVLVSGGGIAGLTAAYWLAKAGWSVTIVERSADARSSGNPIDVRGDAVAITRQMGIWSRLEEAATGVERLVFVDADGRPQATIPTRQRADRDGEVEVARTDLVGLLLEKAQETSRIIRDDSITALHQDDGGIDVEFRRTPSRRFDLVVGSDGLHSAVRRLVFGPEERFSRPFGMFVGTVRAPAPIQDPRTVLMYNEPGTSLTIHPAGGNPGFAFIFRGQHHFDYRDADQGRRLVESTYADGGWLTPLALEEWGASDERYFDAVTRMDVPQWSAGRVVLLGDAASCISLFGEGSSSAIVGAKTLADAIAAYPDDHTAAFAVYERSHRKHVHSLQRGAGIASRLLVPKSRSGITIRNAVLNAIPFRNTRQAPDSRR</sequence>